<dbReference type="Proteomes" id="UP000638570">
    <property type="component" value="Unassembled WGS sequence"/>
</dbReference>
<keyword evidence="3" id="KW-1185">Reference proteome</keyword>
<comment type="caution">
    <text evidence="2">The sequence shown here is derived from an EMBL/GenBank/DDBJ whole genome shotgun (WGS) entry which is preliminary data.</text>
</comment>
<feature type="region of interest" description="Disordered" evidence="1">
    <location>
        <begin position="453"/>
        <end position="475"/>
    </location>
</feature>
<gene>
    <name evidence="2" type="ORF">JKV55_17980</name>
</gene>
<reference evidence="3" key="1">
    <citation type="submission" date="2021-01" db="EMBL/GenBank/DDBJ databases">
        <title>Genome public.</title>
        <authorList>
            <person name="Liu C."/>
            <person name="Sun Q."/>
        </authorList>
    </citation>
    <scope>NUCLEOTIDE SEQUENCE [LARGE SCALE GENOMIC DNA]</scope>
    <source>
        <strain evidence="3">CGMCC 1.18722</strain>
    </source>
</reference>
<name>A0ABS1QWE7_9GAMM</name>
<protein>
    <submittedName>
        <fullName evidence="2">Uncharacterized protein</fullName>
    </submittedName>
</protein>
<dbReference type="EMBL" id="JAERTZ010000032">
    <property type="protein sequence ID" value="MBL1379193.1"/>
    <property type="molecule type" value="Genomic_DNA"/>
</dbReference>
<evidence type="ECO:0000313" key="3">
    <source>
        <dbReference type="Proteomes" id="UP000638570"/>
    </source>
</evidence>
<dbReference type="RefSeq" id="WP_202088282.1">
    <property type="nucleotide sequence ID" value="NZ_JAERTZ010000032.1"/>
</dbReference>
<evidence type="ECO:0000313" key="2">
    <source>
        <dbReference type="EMBL" id="MBL1379193.1"/>
    </source>
</evidence>
<proteinExistence type="predicted"/>
<organism evidence="2 3">
    <name type="scientific">Zobellella iuensis</name>
    <dbReference type="NCBI Taxonomy" id="2803811"/>
    <lineage>
        <taxon>Bacteria</taxon>
        <taxon>Pseudomonadati</taxon>
        <taxon>Pseudomonadota</taxon>
        <taxon>Gammaproteobacteria</taxon>
        <taxon>Aeromonadales</taxon>
        <taxon>Aeromonadaceae</taxon>
        <taxon>Zobellella</taxon>
    </lineage>
</organism>
<sequence length="545" mass="60175">MAEGLGSLANGFISGFQMMDGYQRGKKEDARADKLMGLRELESQRDHDYKQWDMKHTEGRAKRKDFESDRTHDQGLRQFAADQDYRKRTLSLQQQQEARLARAQQFEVEQVERQRFQEEHTPLFSVIYEKAAAGQPLTDDEMRIATDPRAGKFNIGLYNSEALQAGQTALRELDGIIKQGAAGELDAMEPQALHQRINNPAIVDSMKVISKGDASKVVGKIDPATGKLITKAEFSDFMPLPPGADGVPRFAINLAVTYDDGTTERKPVTEGRSPDQNDPIKHFTIPTLGNYLGQHTYLSQAVVNSGIQEKLGFTEGPDHKGYKGAAKDYLLESEKAITRLVGSRGYQDMSPEQQEAALKQVTERRGEGLGSLQSLYGMGGNGDKQGDQLTAWAGKDPDRQQFLQALAQRGELKNLTSNPAAVDEIYNEMLAVQEEQQQNAVYAGIEEKIIEKAGRSGGSPNQRESDPVNPLASAWRTGNNRSELWGLQQAALGTEAAQQQMMTQGRQDGPVNPSAAVRDWSLRDSYDLLEGAVGPAAAQQVYMNR</sequence>
<feature type="region of interest" description="Disordered" evidence="1">
    <location>
        <begin position="49"/>
        <end position="75"/>
    </location>
</feature>
<evidence type="ECO:0000256" key="1">
    <source>
        <dbReference type="SAM" id="MobiDB-lite"/>
    </source>
</evidence>
<accession>A0ABS1QWE7</accession>